<feature type="compositionally biased region" description="Low complexity" evidence="1">
    <location>
        <begin position="34"/>
        <end position="44"/>
    </location>
</feature>
<feature type="domain" description="GmrSD restriction endonucleases C-terminal" evidence="3">
    <location>
        <begin position="112"/>
        <end position="211"/>
    </location>
</feature>
<accession>A0ABT4UAP3</accession>
<evidence type="ECO:0000313" key="4">
    <source>
        <dbReference type="EMBL" id="MDA2813967.1"/>
    </source>
</evidence>
<dbReference type="Pfam" id="PF07510">
    <property type="entry name" value="GmrSD_C"/>
    <property type="match status" value="1"/>
</dbReference>
<dbReference type="PROSITE" id="PS51318">
    <property type="entry name" value="TAT"/>
    <property type="match status" value="1"/>
</dbReference>
<dbReference type="Proteomes" id="UP001527866">
    <property type="component" value="Unassembled WGS sequence"/>
</dbReference>
<keyword evidence="5" id="KW-1185">Reference proteome</keyword>
<proteinExistence type="predicted"/>
<evidence type="ECO:0000313" key="5">
    <source>
        <dbReference type="Proteomes" id="UP001527866"/>
    </source>
</evidence>
<keyword evidence="4" id="KW-0540">Nuclease</keyword>
<feature type="region of interest" description="Disordered" evidence="1">
    <location>
        <begin position="34"/>
        <end position="62"/>
    </location>
</feature>
<reference evidence="4 5" key="1">
    <citation type="submission" date="2023-01" db="EMBL/GenBank/DDBJ databases">
        <title>Draft genome sequence of Nocardiopsis sp. RSe5-2 isolated from halophytes.</title>
        <authorList>
            <person name="Duangmal K."/>
            <person name="Chantavorakit T."/>
        </authorList>
    </citation>
    <scope>NUCLEOTIDE SEQUENCE [LARGE SCALE GENOMIC DNA]</scope>
    <source>
        <strain evidence="4 5">RSe5-2</strain>
    </source>
</reference>
<dbReference type="RefSeq" id="WP_270689185.1">
    <property type="nucleotide sequence ID" value="NZ_JAQFWQ010000098.1"/>
</dbReference>
<dbReference type="GO" id="GO:0004519">
    <property type="term" value="F:endonuclease activity"/>
    <property type="evidence" value="ECO:0007669"/>
    <property type="project" value="UniProtKB-KW"/>
</dbReference>
<dbReference type="PANTHER" id="PTHR24094:SF15">
    <property type="entry name" value="AMP-DEPENDENT SYNTHETASE_LIGASE DOMAIN-CONTAINING PROTEIN-RELATED"/>
    <property type="match status" value="1"/>
</dbReference>
<comment type="caution">
    <text evidence="4">The sequence shown here is derived from an EMBL/GenBank/DDBJ whole genome shotgun (WGS) entry which is preliminary data.</text>
</comment>
<sequence length="218" mass="23402">MTHRTPRRVLGLSAAAVAAAAAAALLPAAPAAAASLPPGIPSASEARSQLDGLQVRPEGASEPYDRSLFPHWGAVDGNCNAREYVLRRDGENVETDDACRAVSGTWFSAFDGETTTDPSTFDIDHLVPLAEAWRSGADTWSSSKRWSFANNVEGPLLWAVTASSNREKSDQDPSDWQPSRSAVHCDYAKSWINAKHRYGLAVDSDEKAALTGMLDRSC</sequence>
<organism evidence="4 5">
    <name type="scientific">Nocardiopsis endophytica</name>
    <dbReference type="NCBI Taxonomy" id="3018445"/>
    <lineage>
        <taxon>Bacteria</taxon>
        <taxon>Bacillati</taxon>
        <taxon>Actinomycetota</taxon>
        <taxon>Actinomycetes</taxon>
        <taxon>Streptosporangiales</taxon>
        <taxon>Nocardiopsidaceae</taxon>
        <taxon>Nocardiopsis</taxon>
    </lineage>
</organism>
<name>A0ABT4UAP3_9ACTN</name>
<protein>
    <submittedName>
        <fullName evidence="4">HNH endonuclease family protein</fullName>
    </submittedName>
</protein>
<evidence type="ECO:0000256" key="1">
    <source>
        <dbReference type="SAM" id="MobiDB-lite"/>
    </source>
</evidence>
<dbReference type="InterPro" id="IPR011089">
    <property type="entry name" value="GmrSD_C"/>
</dbReference>
<dbReference type="EMBL" id="JAQFWQ010000098">
    <property type="protein sequence ID" value="MDA2813967.1"/>
    <property type="molecule type" value="Genomic_DNA"/>
</dbReference>
<feature type="chain" id="PRO_5047098050" evidence="2">
    <location>
        <begin position="34"/>
        <end position="218"/>
    </location>
</feature>
<keyword evidence="4" id="KW-0378">Hydrolase</keyword>
<dbReference type="InterPro" id="IPR006311">
    <property type="entry name" value="TAT_signal"/>
</dbReference>
<gene>
    <name evidence="4" type="ORF">O4J56_25200</name>
</gene>
<evidence type="ECO:0000259" key="3">
    <source>
        <dbReference type="Pfam" id="PF07510"/>
    </source>
</evidence>
<keyword evidence="4" id="KW-0255">Endonuclease</keyword>
<evidence type="ECO:0000256" key="2">
    <source>
        <dbReference type="SAM" id="SignalP"/>
    </source>
</evidence>
<dbReference type="PANTHER" id="PTHR24094">
    <property type="entry name" value="SECRETED PROTEIN"/>
    <property type="match status" value="1"/>
</dbReference>
<feature type="signal peptide" evidence="2">
    <location>
        <begin position="1"/>
        <end position="33"/>
    </location>
</feature>
<keyword evidence="2" id="KW-0732">Signal</keyword>